<keyword evidence="4" id="KW-1185">Reference proteome</keyword>
<dbReference type="PANTHER" id="PTHR42721:SF3">
    <property type="entry name" value="BETA-D-XYLOSIDASE 5-RELATED"/>
    <property type="match status" value="1"/>
</dbReference>
<proteinExistence type="inferred from homology"/>
<dbReference type="PANTHER" id="PTHR42721">
    <property type="entry name" value="SUGAR HYDROLASE-RELATED"/>
    <property type="match status" value="1"/>
</dbReference>
<evidence type="ECO:0000259" key="2">
    <source>
        <dbReference type="Pfam" id="PF01915"/>
    </source>
</evidence>
<dbReference type="GO" id="GO:0045493">
    <property type="term" value="P:xylan catabolic process"/>
    <property type="evidence" value="ECO:0007669"/>
    <property type="project" value="InterPro"/>
</dbReference>
<comment type="similarity">
    <text evidence="1">Belongs to the glycosyl hydrolase 3 family.</text>
</comment>
<gene>
    <name evidence="3" type="ORF">POTOM_034515</name>
</gene>
<feature type="domain" description="Glycoside hydrolase family 3 C-terminal" evidence="2">
    <location>
        <begin position="278"/>
        <end position="333"/>
    </location>
</feature>
<name>A0A8X8CPD9_POPTO</name>
<accession>A0A8X8CPD9</accession>
<dbReference type="EMBL" id="JAAWWB010000018">
    <property type="protein sequence ID" value="KAG6761302.1"/>
    <property type="molecule type" value="Genomic_DNA"/>
</dbReference>
<reference evidence="3" key="1">
    <citation type="journal article" date="2020" name="bioRxiv">
        <title>Hybrid origin of Populus tomentosa Carr. identified through genome sequencing and phylogenomic analysis.</title>
        <authorList>
            <person name="An X."/>
            <person name="Gao K."/>
            <person name="Chen Z."/>
            <person name="Li J."/>
            <person name="Yang X."/>
            <person name="Yang X."/>
            <person name="Zhou J."/>
            <person name="Guo T."/>
            <person name="Zhao T."/>
            <person name="Huang S."/>
            <person name="Miao D."/>
            <person name="Khan W.U."/>
            <person name="Rao P."/>
            <person name="Ye M."/>
            <person name="Lei B."/>
            <person name="Liao W."/>
            <person name="Wang J."/>
            <person name="Ji L."/>
            <person name="Li Y."/>
            <person name="Guo B."/>
            <person name="Mustafa N.S."/>
            <person name="Li S."/>
            <person name="Yun Q."/>
            <person name="Keller S.R."/>
            <person name="Mao J."/>
            <person name="Zhang R."/>
            <person name="Strauss S.H."/>
        </authorList>
    </citation>
    <scope>NUCLEOTIDE SEQUENCE</scope>
    <source>
        <strain evidence="3">GM15</strain>
        <tissue evidence="3">Leaf</tissue>
    </source>
</reference>
<dbReference type="InterPro" id="IPR002772">
    <property type="entry name" value="Glyco_hydro_3_C"/>
</dbReference>
<dbReference type="GO" id="GO:0046556">
    <property type="term" value="F:alpha-L-arabinofuranosidase activity"/>
    <property type="evidence" value="ECO:0007669"/>
    <property type="project" value="TreeGrafter"/>
</dbReference>
<sequence length="401" mass="44467">MYNVGLAGLTYRSPTIDVFCDPRWDRGQETPGEDPSVVLKYVVNYVRGSQEVGLGREFHWVNGIHTCADPDLLKGAIRGQRMLSRNVIPLGFITVESDMRPRPRCSNLDLKAGLNMNCGDFLPGYTENAAKLNKIEESFVDRALIYSYIVLMRLSFFDGDPQFHPFGNLGPSGVCSEEHQKLALDAAKQGIVLLDNNGALPFIYAGVPCKYLTPLQGLHKYISSVTYEAGCPFINCTGESLISAATKAVTTSDVVVLVAGLDQSIKQEDLDWENLIPIDISFAKNESKIGGILYVGYPNQAGGDAVAQVIFGDHDPAGRSSFTWYPKEYSDQVNMRANSTDNFPEKTYRGLGLVDGEGQRKWITKKHTFVIGSPNEHRVRYHLIVRHLGCLKAEVWEDSHL</sequence>
<evidence type="ECO:0000313" key="3">
    <source>
        <dbReference type="EMBL" id="KAG6761302.1"/>
    </source>
</evidence>
<dbReference type="Proteomes" id="UP000886885">
    <property type="component" value="Chromosome 9D"/>
</dbReference>
<dbReference type="Pfam" id="PF01915">
    <property type="entry name" value="Glyco_hydro_3_C"/>
    <property type="match status" value="1"/>
</dbReference>
<protein>
    <recommendedName>
        <fullName evidence="2">Glycoside hydrolase family 3 C-terminal domain-containing protein</fullName>
    </recommendedName>
</protein>
<dbReference type="InterPro" id="IPR044993">
    <property type="entry name" value="BXL"/>
</dbReference>
<dbReference type="GO" id="GO:0031222">
    <property type="term" value="P:arabinan catabolic process"/>
    <property type="evidence" value="ECO:0007669"/>
    <property type="project" value="TreeGrafter"/>
</dbReference>
<evidence type="ECO:0000256" key="1">
    <source>
        <dbReference type="ARBA" id="ARBA00005336"/>
    </source>
</evidence>
<dbReference type="GO" id="GO:0009044">
    <property type="term" value="F:xylan 1,4-beta-xylosidase activity"/>
    <property type="evidence" value="ECO:0007669"/>
    <property type="project" value="InterPro"/>
</dbReference>
<organism evidence="3 4">
    <name type="scientific">Populus tomentosa</name>
    <name type="common">Chinese white poplar</name>
    <dbReference type="NCBI Taxonomy" id="118781"/>
    <lineage>
        <taxon>Eukaryota</taxon>
        <taxon>Viridiplantae</taxon>
        <taxon>Streptophyta</taxon>
        <taxon>Embryophyta</taxon>
        <taxon>Tracheophyta</taxon>
        <taxon>Spermatophyta</taxon>
        <taxon>Magnoliopsida</taxon>
        <taxon>eudicotyledons</taxon>
        <taxon>Gunneridae</taxon>
        <taxon>Pentapetalae</taxon>
        <taxon>rosids</taxon>
        <taxon>fabids</taxon>
        <taxon>Malpighiales</taxon>
        <taxon>Salicaceae</taxon>
        <taxon>Saliceae</taxon>
        <taxon>Populus</taxon>
    </lineage>
</organism>
<dbReference type="AlphaFoldDB" id="A0A8X8CPD9"/>
<evidence type="ECO:0000313" key="4">
    <source>
        <dbReference type="Proteomes" id="UP000886885"/>
    </source>
</evidence>
<comment type="caution">
    <text evidence="3">The sequence shown here is derived from an EMBL/GenBank/DDBJ whole genome shotgun (WGS) entry which is preliminary data.</text>
</comment>
<dbReference type="OrthoDB" id="47059at2759"/>